<evidence type="ECO:0000256" key="1">
    <source>
        <dbReference type="SAM" id="SignalP"/>
    </source>
</evidence>
<gene>
    <name evidence="2" type="ORF">Hsar01_02419</name>
</gene>
<organism evidence="2 3">
    <name type="scientific">Haloferula sargassicola</name>
    <dbReference type="NCBI Taxonomy" id="490096"/>
    <lineage>
        <taxon>Bacteria</taxon>
        <taxon>Pseudomonadati</taxon>
        <taxon>Verrucomicrobiota</taxon>
        <taxon>Verrucomicrobiia</taxon>
        <taxon>Verrucomicrobiales</taxon>
        <taxon>Verrucomicrobiaceae</taxon>
        <taxon>Haloferula</taxon>
    </lineage>
</organism>
<protein>
    <submittedName>
        <fullName evidence="2">Uncharacterized protein</fullName>
    </submittedName>
</protein>
<proteinExistence type="predicted"/>
<name>A0ABP9UPL3_9BACT</name>
<evidence type="ECO:0000313" key="2">
    <source>
        <dbReference type="EMBL" id="GAA5483190.1"/>
    </source>
</evidence>
<dbReference type="EMBL" id="BAABRI010000012">
    <property type="protein sequence ID" value="GAA5483190.1"/>
    <property type="molecule type" value="Genomic_DNA"/>
</dbReference>
<feature type="signal peptide" evidence="1">
    <location>
        <begin position="1"/>
        <end position="17"/>
    </location>
</feature>
<sequence>MKSILLTAMLMPVVAQAQLVLSDSFDITGGTSAATGFGNDGVNTEIETRLAGQAATDQLLSYYASGAGKPESAYSIVDNALVIDPAVNVGSVTFTEDGFSAFDFGGYLRGKVYEIELTMDNDAVDTVNRRFSFSIATGPAQTVDAVPFGIQLAANAGQTGAEVFKRIDTTANPDGGDVNQSIAADLPYGVPVSLRLVITDVDTTIGQLSSYEIYLNGGTTPIDSGSFGIPSVNRYLVLDIAPNSGPVTYDALSITVTGEAPEPPPITGDRYLYFVGNDGAIHGFTGIDTGDVPVTAVGNFRGGVAEATHVDYGDFQAFTCDPTSGIVYGINLYGDVVTWPSVADWLANTHADVPTESDPRYDAYGLNAVHGASYDPATGGFYVVYEGDASIDGDIGEYATAADFTTNTNAVVTPSTYGGNLLNFYYWGEDAPGNRVAPNDTPGANYFQASGGGQLEGFLSLSDYAADPNIRTFQKAGFCNGCVAAFALPLPVEPDLQLRITGVARNGVGEVTSATLEFSPQPAASYSVLLSPDLQTPFSIVPGLENVTASPVIVPIPAGYETRGFLKISENP</sequence>
<reference evidence="2 3" key="1">
    <citation type="submission" date="2024-02" db="EMBL/GenBank/DDBJ databases">
        <title>Haloferula sargassicola NBRC 104335.</title>
        <authorList>
            <person name="Ichikawa N."/>
            <person name="Katano-Makiyama Y."/>
            <person name="Hidaka K."/>
        </authorList>
    </citation>
    <scope>NUCLEOTIDE SEQUENCE [LARGE SCALE GENOMIC DNA]</scope>
    <source>
        <strain evidence="2 3">NBRC 104335</strain>
    </source>
</reference>
<accession>A0ABP9UPL3</accession>
<evidence type="ECO:0000313" key="3">
    <source>
        <dbReference type="Proteomes" id="UP001476282"/>
    </source>
</evidence>
<keyword evidence="1" id="KW-0732">Signal</keyword>
<keyword evidence="3" id="KW-1185">Reference proteome</keyword>
<dbReference type="RefSeq" id="WP_353567310.1">
    <property type="nucleotide sequence ID" value="NZ_BAABRI010000012.1"/>
</dbReference>
<feature type="chain" id="PRO_5045240538" evidence="1">
    <location>
        <begin position="18"/>
        <end position="572"/>
    </location>
</feature>
<comment type="caution">
    <text evidence="2">The sequence shown here is derived from an EMBL/GenBank/DDBJ whole genome shotgun (WGS) entry which is preliminary data.</text>
</comment>
<dbReference type="Proteomes" id="UP001476282">
    <property type="component" value="Unassembled WGS sequence"/>
</dbReference>